<name>A0A1X2G8K7_9FUNG</name>
<feature type="transmembrane region" description="Helical" evidence="1">
    <location>
        <begin position="57"/>
        <end position="79"/>
    </location>
</feature>
<sequence length="258" mass="29838">MMGLASFPIVSQRWKRAALVHATYEDYPRLHDYMTPEVFQVRLDTIKEVIRTSYPQVWIDSYLFFSAIFLVIFAAVLSISLQTTSQDKSQLWYPLLILIGPAIIAFWTSRRRSRYYVKYMKFQEKLQKLLKELTMLDSTLLHIKWHERRPREDDSPAELHLPLPISQYAIPLVIDVIQVNPEDIARLTTDSDNIALPSYNAAIEDIVLDVGVVDPQQRHPNDEHDLGTPSSSFSYPLPPVYDGHGVELTLVNPPQYRQ</sequence>
<keyword evidence="1" id="KW-0812">Transmembrane</keyword>
<protein>
    <submittedName>
        <fullName evidence="2">Uncharacterized protein</fullName>
    </submittedName>
</protein>
<comment type="caution">
    <text evidence="2">The sequence shown here is derived from an EMBL/GenBank/DDBJ whole genome shotgun (WGS) entry which is preliminary data.</text>
</comment>
<keyword evidence="1" id="KW-0472">Membrane</keyword>
<organism evidence="2 3">
    <name type="scientific">Hesseltinella vesiculosa</name>
    <dbReference type="NCBI Taxonomy" id="101127"/>
    <lineage>
        <taxon>Eukaryota</taxon>
        <taxon>Fungi</taxon>
        <taxon>Fungi incertae sedis</taxon>
        <taxon>Mucoromycota</taxon>
        <taxon>Mucoromycotina</taxon>
        <taxon>Mucoromycetes</taxon>
        <taxon>Mucorales</taxon>
        <taxon>Cunninghamellaceae</taxon>
        <taxon>Hesseltinella</taxon>
    </lineage>
</organism>
<evidence type="ECO:0000256" key="1">
    <source>
        <dbReference type="SAM" id="Phobius"/>
    </source>
</evidence>
<dbReference type="Proteomes" id="UP000242146">
    <property type="component" value="Unassembled WGS sequence"/>
</dbReference>
<dbReference type="OrthoDB" id="2431604at2759"/>
<accession>A0A1X2G8K7</accession>
<evidence type="ECO:0000313" key="3">
    <source>
        <dbReference type="Proteomes" id="UP000242146"/>
    </source>
</evidence>
<keyword evidence="1" id="KW-1133">Transmembrane helix</keyword>
<evidence type="ECO:0000313" key="2">
    <source>
        <dbReference type="EMBL" id="ORX47782.1"/>
    </source>
</evidence>
<proteinExistence type="predicted"/>
<dbReference type="AlphaFoldDB" id="A0A1X2G8K7"/>
<keyword evidence="3" id="KW-1185">Reference proteome</keyword>
<reference evidence="2 3" key="1">
    <citation type="submission" date="2016-07" db="EMBL/GenBank/DDBJ databases">
        <title>Pervasive Adenine N6-methylation of Active Genes in Fungi.</title>
        <authorList>
            <consortium name="DOE Joint Genome Institute"/>
            <person name="Mondo S.J."/>
            <person name="Dannebaum R.O."/>
            <person name="Kuo R.C."/>
            <person name="Labutti K."/>
            <person name="Haridas S."/>
            <person name="Kuo A."/>
            <person name="Salamov A."/>
            <person name="Ahrendt S.R."/>
            <person name="Lipzen A."/>
            <person name="Sullivan W."/>
            <person name="Andreopoulos W.B."/>
            <person name="Clum A."/>
            <person name="Lindquist E."/>
            <person name="Daum C."/>
            <person name="Ramamoorthy G.K."/>
            <person name="Gryganskyi A."/>
            <person name="Culley D."/>
            <person name="Magnuson J.K."/>
            <person name="James T.Y."/>
            <person name="O'Malley M.A."/>
            <person name="Stajich J.E."/>
            <person name="Spatafora J.W."/>
            <person name="Visel A."/>
            <person name="Grigoriev I.V."/>
        </authorList>
    </citation>
    <scope>NUCLEOTIDE SEQUENCE [LARGE SCALE GENOMIC DNA]</scope>
    <source>
        <strain evidence="2 3">NRRL 3301</strain>
    </source>
</reference>
<dbReference type="EMBL" id="MCGT01000032">
    <property type="protein sequence ID" value="ORX47782.1"/>
    <property type="molecule type" value="Genomic_DNA"/>
</dbReference>
<feature type="transmembrane region" description="Helical" evidence="1">
    <location>
        <begin position="91"/>
        <end position="108"/>
    </location>
</feature>
<gene>
    <name evidence="2" type="ORF">DM01DRAFT_1385794</name>
</gene>